<dbReference type="AlphaFoldDB" id="A0A6L2J6V1"/>
<keyword evidence="1" id="KW-0479">Metal-binding</keyword>
<dbReference type="GO" id="GO:0003676">
    <property type="term" value="F:nucleic acid binding"/>
    <property type="evidence" value="ECO:0007669"/>
    <property type="project" value="InterPro"/>
</dbReference>
<organism evidence="4">
    <name type="scientific">Tanacetum cinerariifolium</name>
    <name type="common">Dalmatian daisy</name>
    <name type="synonym">Chrysanthemum cinerariifolium</name>
    <dbReference type="NCBI Taxonomy" id="118510"/>
    <lineage>
        <taxon>Eukaryota</taxon>
        <taxon>Viridiplantae</taxon>
        <taxon>Streptophyta</taxon>
        <taxon>Embryophyta</taxon>
        <taxon>Tracheophyta</taxon>
        <taxon>Spermatophyta</taxon>
        <taxon>Magnoliopsida</taxon>
        <taxon>eudicotyledons</taxon>
        <taxon>Gunneridae</taxon>
        <taxon>Pentapetalae</taxon>
        <taxon>asterids</taxon>
        <taxon>campanulids</taxon>
        <taxon>Asterales</taxon>
        <taxon>Asteraceae</taxon>
        <taxon>Asteroideae</taxon>
        <taxon>Anthemideae</taxon>
        <taxon>Anthemidinae</taxon>
        <taxon>Tanacetum</taxon>
    </lineage>
</organism>
<keyword evidence="1" id="KW-0862">Zinc</keyword>
<dbReference type="Pfam" id="PF08284">
    <property type="entry name" value="RVP_2"/>
    <property type="match status" value="1"/>
</dbReference>
<comment type="caution">
    <text evidence="4">The sequence shown here is derived from an EMBL/GenBank/DDBJ whole genome shotgun (WGS) entry which is preliminary data.</text>
</comment>
<dbReference type="PROSITE" id="PS50158">
    <property type="entry name" value="ZF_CCHC"/>
    <property type="match status" value="1"/>
</dbReference>
<protein>
    <recommendedName>
        <fullName evidence="3">CCHC-type domain-containing protein</fullName>
    </recommendedName>
</protein>
<dbReference type="SUPFAM" id="SSF57756">
    <property type="entry name" value="Retrovirus zinc finger-like domains"/>
    <property type="match status" value="1"/>
</dbReference>
<dbReference type="EMBL" id="BKCJ010000376">
    <property type="protein sequence ID" value="GEU32631.1"/>
    <property type="molecule type" value="Genomic_DNA"/>
</dbReference>
<dbReference type="Pfam" id="PF00098">
    <property type="entry name" value="zf-CCHC"/>
    <property type="match status" value="1"/>
</dbReference>
<dbReference type="SMART" id="SM00343">
    <property type="entry name" value="ZnF_C2HC"/>
    <property type="match status" value="2"/>
</dbReference>
<feature type="region of interest" description="Disordered" evidence="2">
    <location>
        <begin position="247"/>
        <end position="269"/>
    </location>
</feature>
<name>A0A6L2J6V1_TANCI</name>
<feature type="domain" description="CCHC-type" evidence="3">
    <location>
        <begin position="274"/>
        <end position="289"/>
    </location>
</feature>
<dbReference type="Gene3D" id="4.10.60.10">
    <property type="entry name" value="Zinc finger, CCHC-type"/>
    <property type="match status" value="1"/>
</dbReference>
<evidence type="ECO:0000313" key="4">
    <source>
        <dbReference type="EMBL" id="GEU32631.1"/>
    </source>
</evidence>
<dbReference type="GO" id="GO:0008270">
    <property type="term" value="F:zinc ion binding"/>
    <property type="evidence" value="ECO:0007669"/>
    <property type="project" value="UniProtKB-KW"/>
</dbReference>
<feature type="compositionally biased region" description="Low complexity" evidence="2">
    <location>
        <begin position="191"/>
        <end position="200"/>
    </location>
</feature>
<evidence type="ECO:0000259" key="3">
    <source>
        <dbReference type="PROSITE" id="PS50158"/>
    </source>
</evidence>
<feature type="region of interest" description="Disordered" evidence="2">
    <location>
        <begin position="183"/>
        <end position="216"/>
    </location>
</feature>
<keyword evidence="1" id="KW-0863">Zinc-finger</keyword>
<evidence type="ECO:0000256" key="2">
    <source>
        <dbReference type="SAM" id="MobiDB-lite"/>
    </source>
</evidence>
<evidence type="ECO:0000256" key="1">
    <source>
        <dbReference type="PROSITE-ProRule" id="PRU00047"/>
    </source>
</evidence>
<accession>A0A6L2J6V1</accession>
<dbReference type="InterPro" id="IPR001878">
    <property type="entry name" value="Znf_CCHC"/>
</dbReference>
<proteinExistence type="predicted"/>
<feature type="compositionally biased region" description="Low complexity" evidence="2">
    <location>
        <begin position="253"/>
        <end position="263"/>
    </location>
</feature>
<reference evidence="4" key="1">
    <citation type="journal article" date="2019" name="Sci. Rep.">
        <title>Draft genome of Tanacetum cinerariifolium, the natural source of mosquito coil.</title>
        <authorList>
            <person name="Yamashiro T."/>
            <person name="Shiraishi A."/>
            <person name="Satake H."/>
            <person name="Nakayama K."/>
        </authorList>
    </citation>
    <scope>NUCLEOTIDE SEQUENCE</scope>
</reference>
<gene>
    <name evidence="4" type="ORF">Tci_004609</name>
</gene>
<dbReference type="InterPro" id="IPR036875">
    <property type="entry name" value="Znf_CCHC_sf"/>
</dbReference>
<sequence length="353" mass="39783">MGMDTTYRLSWPKLRSDVYVTHFHSVIYIIDSFTKENASKESTQNQNQPRHCHCHSHHPPITDVAIRALISRGVVDALDKHEIQRTNNLNGDGSQGSGSGITRHVRPTVENQVKFDTCTLHGVALTWWKSHVKTVGHDAAYDVPWNTLMKMTTAKYCPRNEINKLEIEIWELKIRTFAERQIEKKRKQDDNQQQQNKRQNTGMAYTAGSSKKREYGGSLPKCSKCNYHHNGPCAPKCHKCNKVGHLAHDRRSSGNSNTGNNQRTTRDNQRGNVCYKCGAQRHFKRKCPKLKSNNHGNQGGNGNAPAKVYVVGNTGTNRDSNVIKGTFLLNNRYASILFDTSADKSFVSTAFSS</sequence>